<dbReference type="SUPFAM" id="SSF53613">
    <property type="entry name" value="Ribokinase-like"/>
    <property type="match status" value="1"/>
</dbReference>
<accession>A0A4R7T6D6</accession>
<keyword evidence="5" id="KW-1185">Reference proteome</keyword>
<reference evidence="4 5" key="1">
    <citation type="submission" date="2019-03" db="EMBL/GenBank/DDBJ databases">
        <title>Genomic Encyclopedia of Type Strains, Phase III (KMG-III): the genomes of soil and plant-associated and newly described type strains.</title>
        <authorList>
            <person name="Whitman W."/>
        </authorList>
    </citation>
    <scope>NUCLEOTIDE SEQUENCE [LARGE SCALE GENOMIC DNA]</scope>
    <source>
        <strain evidence="4 5">VKM Ac-2575</strain>
    </source>
</reference>
<evidence type="ECO:0000259" key="3">
    <source>
        <dbReference type="Pfam" id="PF00294"/>
    </source>
</evidence>
<sequence>MSDHSQPGSSDASYLVPIFESLRKYEGLKPTRLVGNRIQPLLRLAAVQNHVASTGEEPATAAVHVVVEQVQKLVDVSDRLVADAVLGLGIFADAYLSHQVPKRTVRILEAGGLGARRAALLANWEDLHRAFDVEAPEQPSDRNLRGPVEEQVFERLSRLLLNTGSGADPVVTADTITMLLPQGVQSEAVGKVVVVGGVAVDHIWRIETIPEVETSKMATHYARSPGGKGLNQAVAAARLGLDVSLIAAFTDDSDGLDIKAYLEAEGVDTSLMELVPGMSTPATGVFERPFGESAAAVWRNGVELDVTHLDKHGSMLTSSDVVLLTFEIPQKVLYRTLNLATGSTERRPVIIVTPGQPYTDDRLSGSALKKIDYLVAHIWELEKFAHSSQARYDPQLLSNDLFDLGLNSLCILGNRGGTIYSRHEEPISIAAPPSFLRESSITRDAFCAALAARLIEDRSLTDDAIRWAAAAMASFAEDYYLAPSPPRRERVDQKFREIF</sequence>
<dbReference type="InterPro" id="IPR029056">
    <property type="entry name" value="Ribokinase-like"/>
</dbReference>
<dbReference type="PANTHER" id="PTHR10584:SF166">
    <property type="entry name" value="RIBOKINASE"/>
    <property type="match status" value="1"/>
</dbReference>
<dbReference type="RefSeq" id="WP_133976549.1">
    <property type="nucleotide sequence ID" value="NZ_SOCE01000001.1"/>
</dbReference>
<proteinExistence type="predicted"/>
<dbReference type="Proteomes" id="UP000295151">
    <property type="component" value="Unassembled WGS sequence"/>
</dbReference>
<evidence type="ECO:0000313" key="4">
    <source>
        <dbReference type="EMBL" id="TDU86627.1"/>
    </source>
</evidence>
<name>A0A4R7T6D6_9ACTN</name>
<protein>
    <submittedName>
        <fullName evidence="4">Ribokinase</fullName>
    </submittedName>
</protein>
<evidence type="ECO:0000256" key="1">
    <source>
        <dbReference type="ARBA" id="ARBA00022679"/>
    </source>
</evidence>
<organism evidence="4 5">
    <name type="scientific">Kribbella voronezhensis</name>
    <dbReference type="NCBI Taxonomy" id="2512212"/>
    <lineage>
        <taxon>Bacteria</taxon>
        <taxon>Bacillati</taxon>
        <taxon>Actinomycetota</taxon>
        <taxon>Actinomycetes</taxon>
        <taxon>Propionibacteriales</taxon>
        <taxon>Kribbellaceae</taxon>
        <taxon>Kribbella</taxon>
    </lineage>
</organism>
<dbReference type="PANTHER" id="PTHR10584">
    <property type="entry name" value="SUGAR KINASE"/>
    <property type="match status" value="1"/>
</dbReference>
<dbReference type="PRINTS" id="PR00990">
    <property type="entry name" value="RIBOKINASE"/>
</dbReference>
<dbReference type="GO" id="GO:0006796">
    <property type="term" value="P:phosphate-containing compound metabolic process"/>
    <property type="evidence" value="ECO:0007669"/>
    <property type="project" value="UniProtKB-ARBA"/>
</dbReference>
<keyword evidence="2 4" id="KW-0418">Kinase</keyword>
<dbReference type="Pfam" id="PF00294">
    <property type="entry name" value="PfkB"/>
    <property type="match status" value="1"/>
</dbReference>
<dbReference type="GO" id="GO:0016301">
    <property type="term" value="F:kinase activity"/>
    <property type="evidence" value="ECO:0007669"/>
    <property type="project" value="UniProtKB-KW"/>
</dbReference>
<comment type="caution">
    <text evidence="4">The sequence shown here is derived from an EMBL/GenBank/DDBJ whole genome shotgun (WGS) entry which is preliminary data.</text>
</comment>
<dbReference type="InterPro" id="IPR011611">
    <property type="entry name" value="PfkB_dom"/>
</dbReference>
<dbReference type="OrthoDB" id="4554146at2"/>
<evidence type="ECO:0000313" key="5">
    <source>
        <dbReference type="Proteomes" id="UP000295151"/>
    </source>
</evidence>
<keyword evidence="1" id="KW-0808">Transferase</keyword>
<dbReference type="Gene3D" id="3.40.1190.20">
    <property type="match status" value="1"/>
</dbReference>
<evidence type="ECO:0000256" key="2">
    <source>
        <dbReference type="ARBA" id="ARBA00022777"/>
    </source>
</evidence>
<dbReference type="InterPro" id="IPR002139">
    <property type="entry name" value="Ribo/fructo_kinase"/>
</dbReference>
<dbReference type="EMBL" id="SOCE01000001">
    <property type="protein sequence ID" value="TDU86627.1"/>
    <property type="molecule type" value="Genomic_DNA"/>
</dbReference>
<gene>
    <name evidence="4" type="ORF">EV138_0141</name>
</gene>
<dbReference type="AlphaFoldDB" id="A0A4R7T6D6"/>
<feature type="domain" description="Carbohydrate kinase PfkB" evidence="3">
    <location>
        <begin position="191"/>
        <end position="474"/>
    </location>
</feature>